<accession>A0ABT9BWY6</accession>
<name>A0ABT9BWY6_9PSED</name>
<evidence type="ECO:0000313" key="2">
    <source>
        <dbReference type="Proteomes" id="UP001228019"/>
    </source>
</evidence>
<gene>
    <name evidence="1" type="ORF">Q6A48_09135</name>
</gene>
<reference evidence="1 2" key="1">
    <citation type="submission" date="2023-07" db="EMBL/GenBank/DDBJ databases">
        <title>Identification of four novel Pseudomonas species associated with bacterial leaf spot of cucurbits.</title>
        <authorList>
            <person name="Fullem K.R."/>
        </authorList>
    </citation>
    <scope>NUCLEOTIDE SEQUENCE [LARGE SCALE GENOMIC DNA]</scope>
    <source>
        <strain evidence="1 2">K18</strain>
    </source>
</reference>
<dbReference type="RefSeq" id="WP_304553710.1">
    <property type="nucleotide sequence ID" value="NZ_JAUQOP010000009.1"/>
</dbReference>
<dbReference type="EMBL" id="JAUQOP010000009">
    <property type="protein sequence ID" value="MDO7897061.1"/>
    <property type="molecule type" value="Genomic_DNA"/>
</dbReference>
<keyword evidence="2" id="KW-1185">Reference proteome</keyword>
<dbReference type="InterPro" id="IPR014057">
    <property type="entry name" value="HI1420"/>
</dbReference>
<comment type="caution">
    <text evidence="1">The sequence shown here is derived from an EMBL/GenBank/DDBJ whole genome shotgun (WGS) entry which is preliminary data.</text>
</comment>
<sequence>MSQALIAFDLATLLDSDEAISEYLSQVLADGDNEEFLRAIGYIAKARGMSQIARDSGMGRESLYKAFAPGSKPRFDTVLKVVHALGIDLCARPNPLQGPTGA</sequence>
<dbReference type="Pfam" id="PF21716">
    <property type="entry name" value="dnstrm_HI1420"/>
    <property type="match status" value="1"/>
</dbReference>
<dbReference type="Proteomes" id="UP001228019">
    <property type="component" value="Unassembled WGS sequence"/>
</dbReference>
<evidence type="ECO:0000313" key="1">
    <source>
        <dbReference type="EMBL" id="MDO7897061.1"/>
    </source>
</evidence>
<dbReference type="SUPFAM" id="SSF47413">
    <property type="entry name" value="lambda repressor-like DNA-binding domains"/>
    <property type="match status" value="1"/>
</dbReference>
<protein>
    <submittedName>
        <fullName evidence="1">Addiction module antidote protein</fullName>
    </submittedName>
</protein>
<dbReference type="PANTHER" id="PTHR40275:SF1">
    <property type="entry name" value="SSL7038 PROTEIN"/>
    <property type="match status" value="1"/>
</dbReference>
<dbReference type="NCBIfam" id="TIGR02684">
    <property type="entry name" value="dnstrm_HI1420"/>
    <property type="match status" value="1"/>
</dbReference>
<dbReference type="PANTHER" id="PTHR40275">
    <property type="entry name" value="SSL7038 PROTEIN"/>
    <property type="match status" value="1"/>
</dbReference>
<dbReference type="InterPro" id="IPR010982">
    <property type="entry name" value="Lambda_DNA-bd_dom_sf"/>
</dbReference>
<organism evidence="1 2">
    <name type="scientific">Pseudomonas citrulli</name>
    <dbReference type="NCBI Taxonomy" id="3064347"/>
    <lineage>
        <taxon>Bacteria</taxon>
        <taxon>Pseudomonadati</taxon>
        <taxon>Pseudomonadota</taxon>
        <taxon>Gammaproteobacteria</taxon>
        <taxon>Pseudomonadales</taxon>
        <taxon>Pseudomonadaceae</taxon>
        <taxon>Pseudomonas</taxon>
    </lineage>
</organism>
<proteinExistence type="predicted"/>